<dbReference type="InterPro" id="IPR002197">
    <property type="entry name" value="HTH_Fis"/>
</dbReference>
<evidence type="ECO:0000256" key="4">
    <source>
        <dbReference type="ARBA" id="ARBA00023125"/>
    </source>
</evidence>
<evidence type="ECO:0000259" key="7">
    <source>
        <dbReference type="PROSITE" id="PS50045"/>
    </source>
</evidence>
<dbReference type="InterPro" id="IPR025943">
    <property type="entry name" value="Sigma_54_int_dom_ATP-bd_2"/>
</dbReference>
<evidence type="ECO:0000256" key="3">
    <source>
        <dbReference type="ARBA" id="ARBA00023015"/>
    </source>
</evidence>
<dbReference type="InterPro" id="IPR058031">
    <property type="entry name" value="AAA_lid_NorR"/>
</dbReference>
<dbReference type="InterPro" id="IPR027417">
    <property type="entry name" value="P-loop_NTPase"/>
</dbReference>
<dbReference type="InterPro" id="IPR009057">
    <property type="entry name" value="Homeodomain-like_sf"/>
</dbReference>
<organism evidence="9 10">
    <name type="scientific">Thermogutta terrifontis</name>
    <dbReference type="NCBI Taxonomy" id="1331910"/>
    <lineage>
        <taxon>Bacteria</taxon>
        <taxon>Pseudomonadati</taxon>
        <taxon>Planctomycetota</taxon>
        <taxon>Planctomycetia</taxon>
        <taxon>Pirellulales</taxon>
        <taxon>Thermoguttaceae</taxon>
        <taxon>Thermogutta</taxon>
    </lineage>
</organism>
<evidence type="ECO:0000259" key="8">
    <source>
        <dbReference type="PROSITE" id="PS50110"/>
    </source>
</evidence>
<keyword evidence="6" id="KW-0597">Phosphoprotein</keyword>
<accession>A0A286RIJ7</accession>
<dbReference type="InterPro" id="IPR003593">
    <property type="entry name" value="AAA+_ATPase"/>
</dbReference>
<sequence length="458" mass="50092">MPMRSKPGKQPLILIVDDDEAHRKLFAEVVHSLGLRVAEAGSADEAWHRIADEHPGLILLDVRLPGKSGLEILPDLKKKYPDIPIILITAYGDVREAVEAMKIGAVDYLLKPVDLEELETVILDHVGRGEELATKSRLPPLPPHVVCVSAAFQKVLETAYLVAQSDAPVLILGPSGSGKEVVARLIRDWSSRREGPFVAANCAGLPESLIESELFGHVAGAFTGATADRMGYFRAAHGGTLFLDEIGELPLSVQAKLLRALETGEIIPVGSEKPVRTDFRLLAATNRNLEEFVKTGRFREDLYYRINVVELTVPPLKERREDILPLAEFFGRQFARQPVRFSPQAMAALLSYHWPGNVRQLRNAIQRACLLAQGNIILPEHLPPEVAALASSGHEATQECEEGRLSAVERATILSTLAECGGNRTLAARKLGISRRALIYKLKALEALSPPSGGDQSR</sequence>
<keyword evidence="2" id="KW-0067">ATP-binding</keyword>
<evidence type="ECO:0000256" key="5">
    <source>
        <dbReference type="ARBA" id="ARBA00023163"/>
    </source>
</evidence>
<keyword evidence="5" id="KW-0804">Transcription</keyword>
<dbReference type="InterPro" id="IPR001789">
    <property type="entry name" value="Sig_transdc_resp-reg_receiver"/>
</dbReference>
<dbReference type="PROSITE" id="PS50110">
    <property type="entry name" value="RESPONSE_REGULATORY"/>
    <property type="match status" value="1"/>
</dbReference>
<feature type="domain" description="Response regulatory" evidence="8">
    <location>
        <begin position="12"/>
        <end position="126"/>
    </location>
</feature>
<dbReference type="FunFam" id="3.40.50.300:FF:000006">
    <property type="entry name" value="DNA-binding transcriptional regulator NtrC"/>
    <property type="match status" value="1"/>
</dbReference>
<dbReference type="CDD" id="cd17536">
    <property type="entry name" value="REC_YesN-like"/>
    <property type="match status" value="1"/>
</dbReference>
<dbReference type="InterPro" id="IPR002078">
    <property type="entry name" value="Sigma_54_int"/>
</dbReference>
<dbReference type="InterPro" id="IPR025944">
    <property type="entry name" value="Sigma_54_int_dom_CS"/>
</dbReference>
<dbReference type="Gene3D" id="1.10.8.60">
    <property type="match status" value="1"/>
</dbReference>
<evidence type="ECO:0000313" key="10">
    <source>
        <dbReference type="Proteomes" id="UP000215086"/>
    </source>
</evidence>
<evidence type="ECO:0000256" key="1">
    <source>
        <dbReference type="ARBA" id="ARBA00022741"/>
    </source>
</evidence>
<keyword evidence="10" id="KW-1185">Reference proteome</keyword>
<dbReference type="InterPro" id="IPR011006">
    <property type="entry name" value="CheY-like_superfamily"/>
</dbReference>
<dbReference type="AlphaFoldDB" id="A0A286RIJ7"/>
<dbReference type="KEGG" id="ttf:THTE_3183"/>
<dbReference type="Pfam" id="PF00072">
    <property type="entry name" value="Response_reg"/>
    <property type="match status" value="1"/>
</dbReference>
<dbReference type="Pfam" id="PF00158">
    <property type="entry name" value="Sigma54_activat"/>
    <property type="match status" value="1"/>
</dbReference>
<gene>
    <name evidence="9" type="ORF">THTE_3183</name>
</gene>
<dbReference type="CDD" id="cd00009">
    <property type="entry name" value="AAA"/>
    <property type="match status" value="1"/>
</dbReference>
<dbReference type="Pfam" id="PF02954">
    <property type="entry name" value="HTH_8"/>
    <property type="match status" value="1"/>
</dbReference>
<keyword evidence="4" id="KW-0238">DNA-binding</keyword>
<dbReference type="SUPFAM" id="SSF46689">
    <property type="entry name" value="Homeodomain-like"/>
    <property type="match status" value="1"/>
</dbReference>
<dbReference type="Proteomes" id="UP000215086">
    <property type="component" value="Chromosome"/>
</dbReference>
<dbReference type="GO" id="GO:0043565">
    <property type="term" value="F:sequence-specific DNA binding"/>
    <property type="evidence" value="ECO:0007669"/>
    <property type="project" value="InterPro"/>
</dbReference>
<feature type="modified residue" description="4-aspartylphosphate" evidence="6">
    <location>
        <position position="61"/>
    </location>
</feature>
<dbReference type="Gene3D" id="3.40.50.300">
    <property type="entry name" value="P-loop containing nucleotide triphosphate hydrolases"/>
    <property type="match status" value="1"/>
</dbReference>
<dbReference type="PANTHER" id="PTHR32071">
    <property type="entry name" value="TRANSCRIPTIONAL REGULATORY PROTEIN"/>
    <property type="match status" value="1"/>
</dbReference>
<protein>
    <submittedName>
        <fullName evidence="9">Response regulator of zinc sigma-54-dependent two-component system</fullName>
    </submittedName>
</protein>
<dbReference type="GO" id="GO:0005524">
    <property type="term" value="F:ATP binding"/>
    <property type="evidence" value="ECO:0007669"/>
    <property type="project" value="UniProtKB-KW"/>
</dbReference>
<dbReference type="RefSeq" id="WP_207651709.1">
    <property type="nucleotide sequence ID" value="NZ_CP018477.1"/>
</dbReference>
<feature type="domain" description="Sigma-54 factor interaction" evidence="7">
    <location>
        <begin position="145"/>
        <end position="370"/>
    </location>
</feature>
<dbReference type="SUPFAM" id="SSF52172">
    <property type="entry name" value="CheY-like"/>
    <property type="match status" value="1"/>
</dbReference>
<evidence type="ECO:0000256" key="2">
    <source>
        <dbReference type="ARBA" id="ARBA00022840"/>
    </source>
</evidence>
<dbReference type="GO" id="GO:0000160">
    <property type="term" value="P:phosphorelay signal transduction system"/>
    <property type="evidence" value="ECO:0007669"/>
    <property type="project" value="InterPro"/>
</dbReference>
<dbReference type="Gene3D" id="1.10.10.60">
    <property type="entry name" value="Homeodomain-like"/>
    <property type="match status" value="1"/>
</dbReference>
<dbReference type="SMART" id="SM00448">
    <property type="entry name" value="REC"/>
    <property type="match status" value="1"/>
</dbReference>
<dbReference type="PROSITE" id="PS50045">
    <property type="entry name" value="SIGMA54_INTERACT_4"/>
    <property type="match status" value="1"/>
</dbReference>
<dbReference type="PROSITE" id="PS00676">
    <property type="entry name" value="SIGMA54_INTERACT_2"/>
    <property type="match status" value="1"/>
</dbReference>
<keyword evidence="1" id="KW-0547">Nucleotide-binding</keyword>
<keyword evidence="3" id="KW-0805">Transcription regulation</keyword>
<dbReference type="PANTHER" id="PTHR32071:SF81">
    <property type="entry name" value="PROPIONATE CATABOLISM OPERON REGULATORY PROTEIN"/>
    <property type="match status" value="1"/>
</dbReference>
<reference evidence="9 10" key="1">
    <citation type="journal article" name="Front. Microbiol.">
        <title>Sugar Metabolism of the First Thermophilic Planctomycete Thermogutta terrifontis: Comparative Genomic and Transcriptomic Approaches.</title>
        <authorList>
            <person name="Elcheninov A.G."/>
            <person name="Menzel P."/>
            <person name="Gudbergsdottir S.R."/>
            <person name="Slesarev A.I."/>
            <person name="Kadnikov V.V."/>
            <person name="Krogh A."/>
            <person name="Bonch-Osmolovskaya E.A."/>
            <person name="Peng X."/>
            <person name="Kublanov I.V."/>
        </authorList>
    </citation>
    <scope>NUCLEOTIDE SEQUENCE [LARGE SCALE GENOMIC DNA]</scope>
    <source>
        <strain evidence="9 10">R1</strain>
    </source>
</reference>
<name>A0A286RIJ7_9BACT</name>
<dbReference type="SUPFAM" id="SSF52540">
    <property type="entry name" value="P-loop containing nucleoside triphosphate hydrolases"/>
    <property type="match status" value="1"/>
</dbReference>
<dbReference type="EMBL" id="CP018477">
    <property type="protein sequence ID" value="ASV75785.1"/>
    <property type="molecule type" value="Genomic_DNA"/>
</dbReference>
<dbReference type="Pfam" id="PF25601">
    <property type="entry name" value="AAA_lid_14"/>
    <property type="match status" value="1"/>
</dbReference>
<dbReference type="Gene3D" id="3.40.50.2300">
    <property type="match status" value="1"/>
</dbReference>
<proteinExistence type="predicted"/>
<dbReference type="PROSITE" id="PS00688">
    <property type="entry name" value="SIGMA54_INTERACT_3"/>
    <property type="match status" value="1"/>
</dbReference>
<dbReference type="GO" id="GO:0006355">
    <property type="term" value="P:regulation of DNA-templated transcription"/>
    <property type="evidence" value="ECO:0007669"/>
    <property type="project" value="InterPro"/>
</dbReference>
<evidence type="ECO:0000256" key="6">
    <source>
        <dbReference type="PROSITE-ProRule" id="PRU00169"/>
    </source>
</evidence>
<dbReference type="PRINTS" id="PR01590">
    <property type="entry name" value="HTHFIS"/>
</dbReference>
<evidence type="ECO:0000313" key="9">
    <source>
        <dbReference type="EMBL" id="ASV75785.1"/>
    </source>
</evidence>
<dbReference type="SMART" id="SM00382">
    <property type="entry name" value="AAA"/>
    <property type="match status" value="1"/>
</dbReference>